<dbReference type="OrthoDB" id="4790878at2759"/>
<sequence>MAPHFLTLPGEIRNRIFEDVFTEPNGVVCVKTDKGVGVFYRYDDKMKQLHEKDAWDVATKVHKAQQENETATGDASERPNKRRKLSLKDHNEDAIAFRETEANIHYELVNSLRLVNRQLCHETRNLVIRFNDIRFLGGHRTRLEVLANFLRSCSAVQRAQIRGLTVGISAINLCKDAKNTGSSLEEINAFCTAYPKSIVTFREPAWTQKNAFFLFSALCIAVILDKGDEFAGKVMANDAAFAPILLASTLSVLMPTIDNHVQQLLVHRPCNVHIRPREETLDPDVFRKAMLREKKMAYIIDRRLGGDLECWVKLVQEIYDKGL</sequence>
<gene>
    <name evidence="2" type="ORF">CC80DRAFT_588020</name>
</gene>
<dbReference type="AlphaFoldDB" id="A0A6A5URE5"/>
<keyword evidence="3" id="KW-1185">Reference proteome</keyword>
<dbReference type="EMBL" id="ML976977">
    <property type="protein sequence ID" value="KAF1963657.1"/>
    <property type="molecule type" value="Genomic_DNA"/>
</dbReference>
<dbReference type="PANTHER" id="PTHR42085:SF1">
    <property type="entry name" value="F-BOX DOMAIN-CONTAINING PROTEIN"/>
    <property type="match status" value="1"/>
</dbReference>
<evidence type="ECO:0000256" key="1">
    <source>
        <dbReference type="SAM" id="MobiDB-lite"/>
    </source>
</evidence>
<proteinExistence type="predicted"/>
<organism evidence="2 3">
    <name type="scientific">Byssothecium circinans</name>
    <dbReference type="NCBI Taxonomy" id="147558"/>
    <lineage>
        <taxon>Eukaryota</taxon>
        <taxon>Fungi</taxon>
        <taxon>Dikarya</taxon>
        <taxon>Ascomycota</taxon>
        <taxon>Pezizomycotina</taxon>
        <taxon>Dothideomycetes</taxon>
        <taxon>Pleosporomycetidae</taxon>
        <taxon>Pleosporales</taxon>
        <taxon>Massarineae</taxon>
        <taxon>Massarinaceae</taxon>
        <taxon>Byssothecium</taxon>
    </lineage>
</organism>
<name>A0A6A5URE5_9PLEO</name>
<evidence type="ECO:0000313" key="2">
    <source>
        <dbReference type="EMBL" id="KAF1963657.1"/>
    </source>
</evidence>
<dbReference type="InterPro" id="IPR038883">
    <property type="entry name" value="AN11006-like"/>
</dbReference>
<protein>
    <submittedName>
        <fullName evidence="2">Uncharacterized protein</fullName>
    </submittedName>
</protein>
<evidence type="ECO:0000313" key="3">
    <source>
        <dbReference type="Proteomes" id="UP000800035"/>
    </source>
</evidence>
<feature type="region of interest" description="Disordered" evidence="1">
    <location>
        <begin position="63"/>
        <end position="85"/>
    </location>
</feature>
<accession>A0A6A5URE5</accession>
<reference evidence="2" key="1">
    <citation type="journal article" date="2020" name="Stud. Mycol.">
        <title>101 Dothideomycetes genomes: a test case for predicting lifestyles and emergence of pathogens.</title>
        <authorList>
            <person name="Haridas S."/>
            <person name="Albert R."/>
            <person name="Binder M."/>
            <person name="Bloem J."/>
            <person name="Labutti K."/>
            <person name="Salamov A."/>
            <person name="Andreopoulos B."/>
            <person name="Baker S."/>
            <person name="Barry K."/>
            <person name="Bills G."/>
            <person name="Bluhm B."/>
            <person name="Cannon C."/>
            <person name="Castanera R."/>
            <person name="Culley D."/>
            <person name="Daum C."/>
            <person name="Ezra D."/>
            <person name="Gonzalez J."/>
            <person name="Henrissat B."/>
            <person name="Kuo A."/>
            <person name="Liang C."/>
            <person name="Lipzen A."/>
            <person name="Lutzoni F."/>
            <person name="Magnuson J."/>
            <person name="Mondo S."/>
            <person name="Nolan M."/>
            <person name="Ohm R."/>
            <person name="Pangilinan J."/>
            <person name="Park H.-J."/>
            <person name="Ramirez L."/>
            <person name="Alfaro M."/>
            <person name="Sun H."/>
            <person name="Tritt A."/>
            <person name="Yoshinaga Y."/>
            <person name="Zwiers L.-H."/>
            <person name="Turgeon B."/>
            <person name="Goodwin S."/>
            <person name="Spatafora J."/>
            <person name="Crous P."/>
            <person name="Grigoriev I."/>
        </authorList>
    </citation>
    <scope>NUCLEOTIDE SEQUENCE</scope>
    <source>
        <strain evidence="2">CBS 675.92</strain>
    </source>
</reference>
<dbReference type="PANTHER" id="PTHR42085">
    <property type="entry name" value="F-BOX DOMAIN-CONTAINING PROTEIN"/>
    <property type="match status" value="1"/>
</dbReference>
<dbReference type="Proteomes" id="UP000800035">
    <property type="component" value="Unassembled WGS sequence"/>
</dbReference>